<reference evidence="1" key="2">
    <citation type="submission" date="2025-09" db="UniProtKB">
        <authorList>
            <consortium name="Ensembl"/>
        </authorList>
    </citation>
    <scope>IDENTIFICATION</scope>
</reference>
<dbReference type="PaxDb" id="30732-ENSOMEP00000007033"/>
<name>A0A3B3BPW3_ORYME</name>
<dbReference type="Ensembl" id="ENSOMET00000004808.1">
    <property type="protein sequence ID" value="ENSOMEP00000007033.1"/>
    <property type="gene ID" value="ENSOMEG00000008101.1"/>
</dbReference>
<dbReference type="AlphaFoldDB" id="A0A3B3BPW3"/>
<dbReference type="Proteomes" id="UP000261560">
    <property type="component" value="Unplaced"/>
</dbReference>
<dbReference type="GeneTree" id="ENSGT00940000177167"/>
<dbReference type="InterPro" id="IPR043593">
    <property type="entry name" value="ASAP"/>
</dbReference>
<proteinExistence type="predicted"/>
<evidence type="ECO:0000313" key="2">
    <source>
        <dbReference type="Proteomes" id="UP000261560"/>
    </source>
</evidence>
<dbReference type="GO" id="GO:0005096">
    <property type="term" value="F:GTPase activator activity"/>
    <property type="evidence" value="ECO:0007669"/>
    <property type="project" value="InterPro"/>
</dbReference>
<accession>A0A3B3BPW3</accession>
<sequence length="101" mass="11473">MPECMSVSEFVEEVQEDWSSPTTSSFTSKMTSCRNTVYLLEEVSPGGGGGGYLRDIKGVRNRSLKKKILHAEVWILTAALLSLQDLKKPFERAWRDYESRL</sequence>
<organism evidence="1 2">
    <name type="scientific">Oryzias melastigma</name>
    <name type="common">Marine medaka</name>
    <dbReference type="NCBI Taxonomy" id="30732"/>
    <lineage>
        <taxon>Eukaryota</taxon>
        <taxon>Metazoa</taxon>
        <taxon>Chordata</taxon>
        <taxon>Craniata</taxon>
        <taxon>Vertebrata</taxon>
        <taxon>Euteleostomi</taxon>
        <taxon>Actinopterygii</taxon>
        <taxon>Neopterygii</taxon>
        <taxon>Teleostei</taxon>
        <taxon>Neoteleostei</taxon>
        <taxon>Acanthomorphata</taxon>
        <taxon>Ovalentaria</taxon>
        <taxon>Atherinomorphae</taxon>
        <taxon>Beloniformes</taxon>
        <taxon>Adrianichthyidae</taxon>
        <taxon>Oryziinae</taxon>
        <taxon>Oryzias</taxon>
    </lineage>
</organism>
<dbReference type="PANTHER" id="PTHR45854">
    <property type="entry name" value="ASAP FAMILY MEMBER"/>
    <property type="match status" value="1"/>
</dbReference>
<keyword evidence="2" id="KW-1185">Reference proteome</keyword>
<reference evidence="1" key="1">
    <citation type="submission" date="2025-08" db="UniProtKB">
        <authorList>
            <consortium name="Ensembl"/>
        </authorList>
    </citation>
    <scope>IDENTIFICATION</scope>
</reference>
<dbReference type="STRING" id="30732.ENSOMEP00000007033"/>
<dbReference type="PANTHER" id="PTHR45854:SF3">
    <property type="entry name" value="ARFGAP WITH SH3 DOMAIN, ANK REPEAT AND PH DOMAIN-CONTAINING PROTEIN"/>
    <property type="match status" value="1"/>
</dbReference>
<protein>
    <submittedName>
        <fullName evidence="1">Uncharacterized protein</fullName>
    </submittedName>
</protein>
<evidence type="ECO:0000313" key="1">
    <source>
        <dbReference type="Ensembl" id="ENSOMEP00000007033.1"/>
    </source>
</evidence>